<comment type="caution">
    <text evidence="1">The sequence shown here is derived from an EMBL/GenBank/DDBJ whole genome shotgun (WGS) entry which is preliminary data.</text>
</comment>
<dbReference type="EMBL" id="JANIEX010000574">
    <property type="protein sequence ID" value="KAJ3565393.1"/>
    <property type="molecule type" value="Genomic_DNA"/>
</dbReference>
<name>A0AAD5VPK8_9AGAR</name>
<sequence>MVASPLARIPFILVPPVGSNKVEDLLTEFRTLEAKRNFGCQKIFVTRLELRKVSRARSSCEHEFILAILRLGDNKNADDGTVEVVIELDVDLTSLSWAGLLKRLLGFRYDFKEMDIIRYCDPSDILNSTLLEYHQFRLDKPTTF</sequence>
<protein>
    <submittedName>
        <fullName evidence="1">Uncharacterized protein</fullName>
    </submittedName>
</protein>
<keyword evidence="2" id="KW-1185">Reference proteome</keyword>
<dbReference type="AlphaFoldDB" id="A0AAD5VPK8"/>
<proteinExistence type="predicted"/>
<accession>A0AAD5VPK8</accession>
<reference evidence="1" key="1">
    <citation type="submission" date="2022-07" db="EMBL/GenBank/DDBJ databases">
        <title>Genome Sequence of Leucocoprinus birnbaumii.</title>
        <authorList>
            <person name="Buettner E."/>
        </authorList>
    </citation>
    <scope>NUCLEOTIDE SEQUENCE</scope>
    <source>
        <strain evidence="1">VT141</strain>
    </source>
</reference>
<evidence type="ECO:0000313" key="1">
    <source>
        <dbReference type="EMBL" id="KAJ3565393.1"/>
    </source>
</evidence>
<evidence type="ECO:0000313" key="2">
    <source>
        <dbReference type="Proteomes" id="UP001213000"/>
    </source>
</evidence>
<gene>
    <name evidence="1" type="ORF">NP233_g7658</name>
</gene>
<organism evidence="1 2">
    <name type="scientific">Leucocoprinus birnbaumii</name>
    <dbReference type="NCBI Taxonomy" id="56174"/>
    <lineage>
        <taxon>Eukaryota</taxon>
        <taxon>Fungi</taxon>
        <taxon>Dikarya</taxon>
        <taxon>Basidiomycota</taxon>
        <taxon>Agaricomycotina</taxon>
        <taxon>Agaricomycetes</taxon>
        <taxon>Agaricomycetidae</taxon>
        <taxon>Agaricales</taxon>
        <taxon>Agaricineae</taxon>
        <taxon>Agaricaceae</taxon>
        <taxon>Leucocoprinus</taxon>
    </lineage>
</organism>
<dbReference type="Proteomes" id="UP001213000">
    <property type="component" value="Unassembled WGS sequence"/>
</dbReference>